<dbReference type="OrthoDB" id="9782395at2"/>
<evidence type="ECO:0000259" key="2">
    <source>
        <dbReference type="Pfam" id="PF02698"/>
    </source>
</evidence>
<dbReference type="GO" id="GO:0005886">
    <property type="term" value="C:plasma membrane"/>
    <property type="evidence" value="ECO:0007669"/>
    <property type="project" value="TreeGrafter"/>
</dbReference>
<evidence type="ECO:0000313" key="3">
    <source>
        <dbReference type="EMBL" id="GCC49986.1"/>
    </source>
</evidence>
<dbReference type="InterPro" id="IPR003848">
    <property type="entry name" value="DUF218"/>
</dbReference>
<accession>A0A401U5C5</accession>
<gene>
    <name evidence="3" type="ORF">SanaruYs_02010</name>
</gene>
<feature type="chain" id="PRO_5019444148" evidence="1">
    <location>
        <begin position="21"/>
        <end position="207"/>
    </location>
</feature>
<evidence type="ECO:0000313" key="4">
    <source>
        <dbReference type="Proteomes" id="UP000288227"/>
    </source>
</evidence>
<dbReference type="AlphaFoldDB" id="A0A401U5C5"/>
<feature type="domain" description="DUF218" evidence="2">
    <location>
        <begin position="40"/>
        <end position="178"/>
    </location>
</feature>
<dbReference type="PANTHER" id="PTHR30336">
    <property type="entry name" value="INNER MEMBRANE PROTEIN, PROBABLE PERMEASE"/>
    <property type="match status" value="1"/>
</dbReference>
<keyword evidence="4" id="KW-1185">Reference proteome</keyword>
<feature type="signal peptide" evidence="1">
    <location>
        <begin position="1"/>
        <end position="20"/>
    </location>
</feature>
<dbReference type="InterPro" id="IPR051599">
    <property type="entry name" value="Cell_Envelope_Assoc"/>
</dbReference>
<keyword evidence="1" id="KW-0732">Signal</keyword>
<dbReference type="Proteomes" id="UP000288227">
    <property type="component" value="Unassembled WGS sequence"/>
</dbReference>
<dbReference type="CDD" id="cd06259">
    <property type="entry name" value="YdcF-like"/>
    <property type="match status" value="1"/>
</dbReference>
<comment type="caution">
    <text evidence="3">The sequence shown here is derived from an EMBL/GenBank/DDBJ whole genome shotgun (WGS) entry which is preliminary data.</text>
</comment>
<dbReference type="PANTHER" id="PTHR30336:SF20">
    <property type="entry name" value="DUF218 DOMAIN-CONTAINING PROTEIN"/>
    <property type="match status" value="1"/>
</dbReference>
<proteinExistence type="predicted"/>
<name>A0A401U5C5_9BACT</name>
<reference evidence="3 4" key="1">
    <citation type="submission" date="2018-11" db="EMBL/GenBank/DDBJ databases">
        <title>Chryseotalea sanarue gen. nov., sp., nov., a member of the family Cytophagaceae, isolated from a brackish lake in Hamamatsu Japan.</title>
        <authorList>
            <person name="Maejima Y."/>
            <person name="Iino T."/>
            <person name="Muraguchi Y."/>
            <person name="Fukuda K."/>
            <person name="Ohkuma M."/>
            <person name="Moriuchi R."/>
            <person name="Dohra H."/>
            <person name="Kimbara K."/>
            <person name="Shintani M."/>
        </authorList>
    </citation>
    <scope>NUCLEOTIDE SEQUENCE [LARGE SCALE GENOMIC DNA]</scope>
    <source>
        <strain evidence="3 4">Ys</strain>
    </source>
</reference>
<dbReference type="EMBL" id="BHXQ01000001">
    <property type="protein sequence ID" value="GCC49986.1"/>
    <property type="molecule type" value="Genomic_DNA"/>
</dbReference>
<organism evidence="3 4">
    <name type="scientific">Chryseotalea sanaruensis</name>
    <dbReference type="NCBI Taxonomy" id="2482724"/>
    <lineage>
        <taxon>Bacteria</taxon>
        <taxon>Pseudomonadati</taxon>
        <taxon>Bacteroidota</taxon>
        <taxon>Cytophagia</taxon>
        <taxon>Cytophagales</taxon>
        <taxon>Chryseotaleaceae</taxon>
        <taxon>Chryseotalea</taxon>
    </lineage>
</organism>
<sequence length="207" mass="23388">MAFYAFLSASLFLIVSNLWVVTSTQNQVYDSSKTAPHRSVALVLGTSRKLSDGRANPYFDNRITTAYNLYTAGKADYIIVSGDNRSKYYNEPAEMRKALIAKGVPSSIITLDFAGLRTFDSIVRCKEIFGQESITIITQPFHSYRSLFISNYFEMDAIVVVAEEPEAMQSLKVLTRELLARPLAILDLYVFNTEPRFLGEKEELNRP</sequence>
<dbReference type="Pfam" id="PF02698">
    <property type="entry name" value="DUF218"/>
    <property type="match status" value="1"/>
</dbReference>
<protein>
    <submittedName>
        <fullName evidence="3">SanA protein</fullName>
    </submittedName>
</protein>
<evidence type="ECO:0000256" key="1">
    <source>
        <dbReference type="SAM" id="SignalP"/>
    </source>
</evidence>